<dbReference type="Gene3D" id="3.40.50.200">
    <property type="entry name" value="Peptidase S8/S53 domain"/>
    <property type="match status" value="1"/>
</dbReference>
<dbReference type="InterPro" id="IPR015500">
    <property type="entry name" value="Peptidase_S8_subtilisin-rel"/>
</dbReference>
<evidence type="ECO:0000256" key="5">
    <source>
        <dbReference type="PROSITE-ProRule" id="PRU01240"/>
    </source>
</evidence>
<organism evidence="7 8">
    <name type="scientific">Kribbella pratensis</name>
    <dbReference type="NCBI Taxonomy" id="2512112"/>
    <lineage>
        <taxon>Bacteria</taxon>
        <taxon>Bacillati</taxon>
        <taxon>Actinomycetota</taxon>
        <taxon>Actinomycetes</taxon>
        <taxon>Propionibacteriales</taxon>
        <taxon>Kribbellaceae</taxon>
        <taxon>Kribbella</taxon>
    </lineage>
</organism>
<dbReference type="GO" id="GO:0004252">
    <property type="term" value="F:serine-type endopeptidase activity"/>
    <property type="evidence" value="ECO:0007669"/>
    <property type="project" value="UniProtKB-UniRule"/>
</dbReference>
<dbReference type="OrthoDB" id="5177045at2"/>
<evidence type="ECO:0000256" key="4">
    <source>
        <dbReference type="ARBA" id="ARBA00022825"/>
    </source>
</evidence>
<feature type="active site" description="Charge relay system" evidence="5">
    <location>
        <position position="167"/>
    </location>
</feature>
<dbReference type="PROSITE" id="PS51892">
    <property type="entry name" value="SUBTILASE"/>
    <property type="match status" value="1"/>
</dbReference>
<feature type="active site" description="Charge relay system" evidence="5">
    <location>
        <position position="204"/>
    </location>
</feature>
<keyword evidence="2 5" id="KW-0645">Protease</keyword>
<reference evidence="7 8" key="1">
    <citation type="submission" date="2019-03" db="EMBL/GenBank/DDBJ databases">
        <title>Genomic Encyclopedia of Type Strains, Phase III (KMG-III): the genomes of soil and plant-associated and newly described type strains.</title>
        <authorList>
            <person name="Whitman W."/>
        </authorList>
    </citation>
    <scope>NUCLEOTIDE SEQUENCE [LARGE SCALE GENOMIC DNA]</scope>
    <source>
        <strain evidence="7 8">VKM Ac-2573</strain>
    </source>
</reference>
<dbReference type="RefSeq" id="WP_134105089.1">
    <property type="nucleotide sequence ID" value="NZ_SODP01000002.1"/>
</dbReference>
<accession>A0A4R8C241</accession>
<comment type="caution">
    <text evidence="7">The sequence shown here is derived from an EMBL/GenBank/DDBJ whole genome shotgun (WGS) entry which is preliminary data.</text>
</comment>
<keyword evidence="8" id="KW-1185">Reference proteome</keyword>
<keyword evidence="3 5" id="KW-0378">Hydrolase</keyword>
<proteinExistence type="inferred from homology"/>
<evidence type="ECO:0000313" key="8">
    <source>
        <dbReference type="Proteomes" id="UP000295146"/>
    </source>
</evidence>
<dbReference type="PANTHER" id="PTHR43806">
    <property type="entry name" value="PEPTIDASE S8"/>
    <property type="match status" value="1"/>
</dbReference>
<protein>
    <submittedName>
        <fullName evidence="7">Subtilase family protein</fullName>
    </submittedName>
</protein>
<feature type="domain" description="Peptidase S8/S53" evidence="6">
    <location>
        <begin position="158"/>
        <end position="397"/>
    </location>
</feature>
<dbReference type="PANTHER" id="PTHR43806:SF11">
    <property type="entry name" value="CEREVISIN-RELATED"/>
    <property type="match status" value="1"/>
</dbReference>
<dbReference type="SUPFAM" id="SSF52743">
    <property type="entry name" value="Subtilisin-like"/>
    <property type="match status" value="1"/>
</dbReference>
<gene>
    <name evidence="7" type="ORF">EV653_3852</name>
</gene>
<dbReference type="CDD" id="cd00306">
    <property type="entry name" value="Peptidases_S8_S53"/>
    <property type="match status" value="1"/>
</dbReference>
<name>A0A4R8C241_9ACTN</name>
<dbReference type="EMBL" id="SODP01000002">
    <property type="protein sequence ID" value="TDW69822.1"/>
    <property type="molecule type" value="Genomic_DNA"/>
</dbReference>
<evidence type="ECO:0000256" key="1">
    <source>
        <dbReference type="ARBA" id="ARBA00011073"/>
    </source>
</evidence>
<dbReference type="InterPro" id="IPR000209">
    <property type="entry name" value="Peptidase_S8/S53_dom"/>
</dbReference>
<dbReference type="InterPro" id="IPR036852">
    <property type="entry name" value="Peptidase_S8/S53_dom_sf"/>
</dbReference>
<dbReference type="PROSITE" id="PS00138">
    <property type="entry name" value="SUBTILASE_SER"/>
    <property type="match status" value="1"/>
</dbReference>
<dbReference type="Proteomes" id="UP000295146">
    <property type="component" value="Unassembled WGS sequence"/>
</dbReference>
<feature type="active site" description="Charge relay system" evidence="5">
    <location>
        <position position="370"/>
    </location>
</feature>
<evidence type="ECO:0000256" key="2">
    <source>
        <dbReference type="ARBA" id="ARBA00022670"/>
    </source>
</evidence>
<keyword evidence="4 5" id="KW-0720">Serine protease</keyword>
<dbReference type="InterPro" id="IPR050131">
    <property type="entry name" value="Peptidase_S8_subtilisin-like"/>
</dbReference>
<evidence type="ECO:0000259" key="6">
    <source>
        <dbReference type="Pfam" id="PF00082"/>
    </source>
</evidence>
<comment type="similarity">
    <text evidence="1 5">Belongs to the peptidase S8 family.</text>
</comment>
<dbReference type="Pfam" id="PF00082">
    <property type="entry name" value="Peptidase_S8"/>
    <property type="match status" value="1"/>
</dbReference>
<evidence type="ECO:0000313" key="7">
    <source>
        <dbReference type="EMBL" id="TDW69822.1"/>
    </source>
</evidence>
<dbReference type="InterPro" id="IPR023828">
    <property type="entry name" value="Peptidase_S8_Ser-AS"/>
</dbReference>
<evidence type="ECO:0000256" key="3">
    <source>
        <dbReference type="ARBA" id="ARBA00022801"/>
    </source>
</evidence>
<dbReference type="PRINTS" id="PR00723">
    <property type="entry name" value="SUBTILISIN"/>
</dbReference>
<sequence length="436" mass="47140">MSEQQRLEEAVDLILERDPRAAAYPPSWREDGRVEYFYRRNSILVRTADAEQVRETLRGILSQGDESAQRADVGHLPVIAGVVKLEWPGDDFSTPEILEQLDELHGVGTATPVHGLSLCPNSGHPCPATEPAVIASKSFSPVPPVSDGICCGTHGWDGDGVVVGVVDDGLFQEAPKMWPWMAGVYGDPENPFDANKFIEPYAGHGTFVAGCVRSVAPHAVVQVKRAEELAGLAYEDEIIRRMVEVMDSGADVIVCEFDGITRLHLPMLTFSAFYDEYLRHVNVVVVAPAGNDTSRLPTYPAAYSWVVGVGALSANGTYRADFTNYGGWVDVYAPGVDLVNAFVVGDYKTIHEHPQQTRHFDGLCNWSGTSFSAPLVAGMIAARMSGTGENAPQATEALLRFARSQAVPGVGPVLLPDQVCRTPQEPRRTGCDCACG</sequence>
<dbReference type="GO" id="GO:0006508">
    <property type="term" value="P:proteolysis"/>
    <property type="evidence" value="ECO:0007669"/>
    <property type="project" value="UniProtKB-KW"/>
</dbReference>
<dbReference type="AlphaFoldDB" id="A0A4R8C241"/>